<evidence type="ECO:0000259" key="8">
    <source>
        <dbReference type="Pfam" id="PF01636"/>
    </source>
</evidence>
<dbReference type="Pfam" id="PF01636">
    <property type="entry name" value="APH"/>
    <property type="match status" value="1"/>
</dbReference>
<comment type="subcellular location">
    <subcellularLocation>
        <location evidence="1">Membrane</location>
    </subcellularLocation>
</comment>
<dbReference type="PANTHER" id="PTHR32385">
    <property type="entry name" value="MANNOSYL PHOSPHORYLINOSITOL CERAMIDE SYNTHASE"/>
    <property type="match status" value="1"/>
</dbReference>
<dbReference type="InterPro" id="IPR007577">
    <property type="entry name" value="GlycoTrfase_DXD_sugar-bd_CS"/>
</dbReference>
<dbReference type="GO" id="GO:0000030">
    <property type="term" value="F:mannosyltransferase activity"/>
    <property type="evidence" value="ECO:0007669"/>
    <property type="project" value="TreeGrafter"/>
</dbReference>
<protein>
    <recommendedName>
        <fullName evidence="8">Aminoglycoside phosphotransferase domain-containing protein</fullName>
    </recommendedName>
</protein>
<dbReference type="InterPro" id="IPR011009">
    <property type="entry name" value="Kinase-like_dom_sf"/>
</dbReference>
<accession>A0AAW0S0C3</accession>
<sequence length="626" mass="72534">MSRRRRLLYIILLITIAVAAIYNSYECIGRFLRLFVPHTGYPLNQDQALARFKVQKQQPKNVPRIIHQVLHNWRPLGNDSALLPEWETQRQSCRDRNPEWEYKLWTEDMSRELLRNEYPWFLETYQNFRYPIQREQTIRYFILRHYGGIYIDLDFGCVNSLESLRPYSVFISDHRRGTLSDKVLGGAPNHPFWIQVTETIPRYSHWYLLPFLTVLYGTGRWFLTAVWDRWHWENCQQTLFHYGKPAGWLTRLSMPRWRGAPEWSIFSSYHGGTPDTWPIDVFVLGRKHWIVSIMSGVVGCAIGIFLGVKLFRKSRDSNVSMPPSPFSIVVRAFFARLPGVMERLASLTGALRRLLASIWKPMGITQVGANGSGASKDEEDPEPGTKILLLGLVRKVVLLEASNTVIKSGRHLDPAEADALKVANDANIPSPRLHSVTRQPLQLEIRMDYVPGQTLEELWPSMSVEEKTSAATQLREIIQQMQAIEPPPNYIGRCDGTGVRDTRVRFIYDGPVCKDETEFNEYLISSLFHKIPTVLQTSLRDHLQTGHRIVFTHADLAPRNIIMQDGKISGIVDWEDAGWYPEYWELIKFIERPADHDWKKYAEIIFPKHYPTELVAYTALSKWRVG</sequence>
<keyword evidence="10" id="KW-1185">Reference proteome</keyword>
<gene>
    <name evidence="9" type="ORF">G3M48_001374</name>
</gene>
<dbReference type="Gene3D" id="3.90.1200.10">
    <property type="match status" value="1"/>
</dbReference>
<dbReference type="Gene3D" id="3.90.550.20">
    <property type="match status" value="1"/>
</dbReference>
<dbReference type="InterPro" id="IPR002575">
    <property type="entry name" value="Aminoglycoside_PTrfase"/>
</dbReference>
<dbReference type="GO" id="GO:0016020">
    <property type="term" value="C:membrane"/>
    <property type="evidence" value="ECO:0007669"/>
    <property type="project" value="UniProtKB-SubCell"/>
</dbReference>
<comment type="similarity">
    <text evidence="2">Belongs to the glycosyltransferase 32 family.</text>
</comment>
<evidence type="ECO:0000256" key="3">
    <source>
        <dbReference type="ARBA" id="ARBA00022679"/>
    </source>
</evidence>
<keyword evidence="4 7" id="KW-0812">Transmembrane</keyword>
<reference evidence="9 10" key="1">
    <citation type="submission" date="2020-02" db="EMBL/GenBank/DDBJ databases">
        <title>Comparative genomics of the hypocrealean fungal genus Beauvera.</title>
        <authorList>
            <person name="Showalter D.N."/>
            <person name="Bushley K.E."/>
            <person name="Rehner S.A."/>
        </authorList>
    </citation>
    <scope>NUCLEOTIDE SEQUENCE [LARGE SCALE GENOMIC DNA]</scope>
    <source>
        <strain evidence="9 10">ARSEF4384</strain>
    </source>
</reference>
<keyword evidence="6 7" id="KW-0472">Membrane</keyword>
<evidence type="ECO:0000256" key="1">
    <source>
        <dbReference type="ARBA" id="ARBA00004370"/>
    </source>
</evidence>
<dbReference type="InterPro" id="IPR029044">
    <property type="entry name" value="Nucleotide-diphossugar_trans"/>
</dbReference>
<dbReference type="Proteomes" id="UP001397290">
    <property type="component" value="Unassembled WGS sequence"/>
</dbReference>
<evidence type="ECO:0000313" key="10">
    <source>
        <dbReference type="Proteomes" id="UP001397290"/>
    </source>
</evidence>
<comment type="caution">
    <text evidence="9">The sequence shown here is derived from an EMBL/GenBank/DDBJ whole genome shotgun (WGS) entry which is preliminary data.</text>
</comment>
<dbReference type="EMBL" id="JAAHCF010000139">
    <property type="protein sequence ID" value="KAK8147556.1"/>
    <property type="molecule type" value="Genomic_DNA"/>
</dbReference>
<dbReference type="InterPro" id="IPR051706">
    <property type="entry name" value="Glycosyltransferase_domain"/>
</dbReference>
<organism evidence="9 10">
    <name type="scientific">Beauveria asiatica</name>
    <dbReference type="NCBI Taxonomy" id="1069075"/>
    <lineage>
        <taxon>Eukaryota</taxon>
        <taxon>Fungi</taxon>
        <taxon>Dikarya</taxon>
        <taxon>Ascomycota</taxon>
        <taxon>Pezizomycotina</taxon>
        <taxon>Sordariomycetes</taxon>
        <taxon>Hypocreomycetidae</taxon>
        <taxon>Hypocreales</taxon>
        <taxon>Cordycipitaceae</taxon>
        <taxon>Beauveria</taxon>
    </lineage>
</organism>
<evidence type="ECO:0000313" key="9">
    <source>
        <dbReference type="EMBL" id="KAK8147556.1"/>
    </source>
</evidence>
<evidence type="ECO:0000256" key="6">
    <source>
        <dbReference type="ARBA" id="ARBA00023136"/>
    </source>
</evidence>
<dbReference type="PANTHER" id="PTHR32385:SF20">
    <property type="entry name" value="MANNOSYL PHOSPHORYLINOSITOL CERAMIDE SYNTHASE CSH1-RELATED"/>
    <property type="match status" value="1"/>
</dbReference>
<feature type="domain" description="Aminoglycoside phosphotransferase" evidence="8">
    <location>
        <begin position="415"/>
        <end position="590"/>
    </location>
</feature>
<keyword evidence="3" id="KW-0808">Transferase</keyword>
<proteinExistence type="inferred from homology"/>
<dbReference type="CDD" id="cd05120">
    <property type="entry name" value="APH_ChoK_like"/>
    <property type="match status" value="1"/>
</dbReference>
<evidence type="ECO:0000256" key="7">
    <source>
        <dbReference type="SAM" id="Phobius"/>
    </source>
</evidence>
<name>A0AAW0S0C3_9HYPO</name>
<dbReference type="Pfam" id="PF04488">
    <property type="entry name" value="Gly_transf_sug"/>
    <property type="match status" value="1"/>
</dbReference>
<evidence type="ECO:0000256" key="5">
    <source>
        <dbReference type="ARBA" id="ARBA00022989"/>
    </source>
</evidence>
<keyword evidence="5 7" id="KW-1133">Transmembrane helix</keyword>
<feature type="transmembrane region" description="Helical" evidence="7">
    <location>
        <begin position="289"/>
        <end position="311"/>
    </location>
</feature>
<dbReference type="SUPFAM" id="SSF56112">
    <property type="entry name" value="Protein kinase-like (PK-like)"/>
    <property type="match status" value="1"/>
</dbReference>
<dbReference type="SUPFAM" id="SSF53448">
    <property type="entry name" value="Nucleotide-diphospho-sugar transferases"/>
    <property type="match status" value="1"/>
</dbReference>
<dbReference type="AlphaFoldDB" id="A0AAW0S0C3"/>
<evidence type="ECO:0000256" key="4">
    <source>
        <dbReference type="ARBA" id="ARBA00022692"/>
    </source>
</evidence>
<evidence type="ECO:0000256" key="2">
    <source>
        <dbReference type="ARBA" id="ARBA00009003"/>
    </source>
</evidence>
<dbReference type="GO" id="GO:0051999">
    <property type="term" value="P:mannosyl-inositol phosphorylceramide biosynthetic process"/>
    <property type="evidence" value="ECO:0007669"/>
    <property type="project" value="TreeGrafter"/>
</dbReference>